<dbReference type="EMBL" id="CAUYUJ010014960">
    <property type="protein sequence ID" value="CAK0848220.1"/>
    <property type="molecule type" value="Genomic_DNA"/>
</dbReference>
<evidence type="ECO:0000313" key="3">
    <source>
        <dbReference type="Proteomes" id="UP001189429"/>
    </source>
</evidence>
<sequence length="254" mass="27316">MPYSTAFPTDFPTPYPTPYPMPYPTPYPTPFPTAFPTPYPAPYPTPFPTAVPTPYRTPSAATPPTPMASTPAPTSAATPPTSATATGDPHLQNIHGDRFDQMTPSKVTLVNIPRGKCVEDALLAIEADARRLGGHCADIDFQEVNITGAWADKLKAGGVTFNAEGVQRHKVPKWMNFGPLEVKVVHGRTEKGIQYSNLFVKHLGYAGFAVGGLLGEDDHTDAARIPAQCWTTISLRKPSRTSVQVERASVATSS</sequence>
<gene>
    <name evidence="2" type="ORF">PCOR1329_LOCUS41214</name>
</gene>
<accession>A0ABN9TQ47</accession>
<proteinExistence type="predicted"/>
<organism evidence="2 3">
    <name type="scientific">Prorocentrum cordatum</name>
    <dbReference type="NCBI Taxonomy" id="2364126"/>
    <lineage>
        <taxon>Eukaryota</taxon>
        <taxon>Sar</taxon>
        <taxon>Alveolata</taxon>
        <taxon>Dinophyceae</taxon>
        <taxon>Prorocentrales</taxon>
        <taxon>Prorocentraceae</taxon>
        <taxon>Prorocentrum</taxon>
    </lineage>
</organism>
<evidence type="ECO:0000256" key="1">
    <source>
        <dbReference type="SAM" id="MobiDB-lite"/>
    </source>
</evidence>
<name>A0ABN9TQ47_9DINO</name>
<feature type="compositionally biased region" description="Low complexity" evidence="1">
    <location>
        <begin position="67"/>
        <end position="86"/>
    </location>
</feature>
<evidence type="ECO:0000313" key="2">
    <source>
        <dbReference type="EMBL" id="CAK0848220.1"/>
    </source>
</evidence>
<keyword evidence="3" id="KW-1185">Reference proteome</keyword>
<protein>
    <submittedName>
        <fullName evidence="2">Uncharacterized protein</fullName>
    </submittedName>
</protein>
<reference evidence="2" key="1">
    <citation type="submission" date="2023-10" db="EMBL/GenBank/DDBJ databases">
        <authorList>
            <person name="Chen Y."/>
            <person name="Shah S."/>
            <person name="Dougan E. K."/>
            <person name="Thang M."/>
            <person name="Chan C."/>
        </authorList>
    </citation>
    <scope>NUCLEOTIDE SEQUENCE [LARGE SCALE GENOMIC DNA]</scope>
</reference>
<comment type="caution">
    <text evidence="2">The sequence shown here is derived from an EMBL/GenBank/DDBJ whole genome shotgun (WGS) entry which is preliminary data.</text>
</comment>
<dbReference type="Proteomes" id="UP001189429">
    <property type="component" value="Unassembled WGS sequence"/>
</dbReference>
<feature type="region of interest" description="Disordered" evidence="1">
    <location>
        <begin position="54"/>
        <end position="100"/>
    </location>
</feature>